<comment type="caution">
    <text evidence="1">The sequence shown here is derived from an EMBL/GenBank/DDBJ whole genome shotgun (WGS) entry which is preliminary data.</text>
</comment>
<proteinExistence type="predicted"/>
<gene>
    <name evidence="1" type="ORF">GMARGA_LOCUS36579</name>
</gene>
<accession>A0ABN7WY10</accession>
<keyword evidence="2" id="KW-1185">Reference proteome</keyword>
<feature type="non-terminal residue" evidence="1">
    <location>
        <position position="1"/>
    </location>
</feature>
<reference evidence="1 2" key="1">
    <citation type="submission" date="2021-06" db="EMBL/GenBank/DDBJ databases">
        <authorList>
            <person name="Kallberg Y."/>
            <person name="Tangrot J."/>
            <person name="Rosling A."/>
        </authorList>
    </citation>
    <scope>NUCLEOTIDE SEQUENCE [LARGE SCALE GENOMIC DNA]</scope>
    <source>
        <strain evidence="1 2">120-4 pot B 10/14</strain>
    </source>
</reference>
<organism evidence="1 2">
    <name type="scientific">Gigaspora margarita</name>
    <dbReference type="NCBI Taxonomy" id="4874"/>
    <lineage>
        <taxon>Eukaryota</taxon>
        <taxon>Fungi</taxon>
        <taxon>Fungi incertae sedis</taxon>
        <taxon>Mucoromycota</taxon>
        <taxon>Glomeromycotina</taxon>
        <taxon>Glomeromycetes</taxon>
        <taxon>Diversisporales</taxon>
        <taxon>Gigasporaceae</taxon>
        <taxon>Gigaspora</taxon>
    </lineage>
</organism>
<evidence type="ECO:0000313" key="1">
    <source>
        <dbReference type="EMBL" id="CAG8843507.1"/>
    </source>
</evidence>
<name>A0ABN7WY10_GIGMA</name>
<dbReference type="Proteomes" id="UP000789901">
    <property type="component" value="Unassembled WGS sequence"/>
</dbReference>
<protein>
    <submittedName>
        <fullName evidence="1">9737_t:CDS:1</fullName>
    </submittedName>
</protein>
<dbReference type="EMBL" id="CAJVQB010072626">
    <property type="protein sequence ID" value="CAG8843507.1"/>
    <property type="molecule type" value="Genomic_DNA"/>
</dbReference>
<evidence type="ECO:0000313" key="2">
    <source>
        <dbReference type="Proteomes" id="UP000789901"/>
    </source>
</evidence>
<sequence>EDKDPEFITSGHSNENKLVVMKLVNNNSSSKHIIKENIKVSLTNIDENNRFVGQIDSSDCEKKLVIKSQLMKIVKIIKIFKNKRIVNKFEGLDKKSTRNN</sequence>
<feature type="non-terminal residue" evidence="1">
    <location>
        <position position="100"/>
    </location>
</feature>